<dbReference type="SUPFAM" id="SSF88946">
    <property type="entry name" value="Sigma2 domain of RNA polymerase sigma factors"/>
    <property type="match status" value="1"/>
</dbReference>
<gene>
    <name evidence="7" type="ORF">ENV67_08945</name>
</gene>
<name>A0A7C4YH91_UNCW3</name>
<protein>
    <submittedName>
        <fullName evidence="7">Sigma-70 family RNA polymerase sigma factor</fullName>
    </submittedName>
</protein>
<dbReference type="InterPro" id="IPR036388">
    <property type="entry name" value="WH-like_DNA-bd_sf"/>
</dbReference>
<dbReference type="InterPro" id="IPR013324">
    <property type="entry name" value="RNA_pol_sigma_r3/r4-like"/>
</dbReference>
<reference evidence="7" key="1">
    <citation type="journal article" date="2020" name="mSystems">
        <title>Genome- and Community-Level Interaction Insights into Carbon Utilization and Element Cycling Functions of Hydrothermarchaeota in Hydrothermal Sediment.</title>
        <authorList>
            <person name="Zhou Z."/>
            <person name="Liu Y."/>
            <person name="Xu W."/>
            <person name="Pan J."/>
            <person name="Luo Z.H."/>
            <person name="Li M."/>
        </authorList>
    </citation>
    <scope>NUCLEOTIDE SEQUENCE [LARGE SCALE GENOMIC DNA]</scope>
    <source>
        <strain evidence="7">SpSt-780</strain>
    </source>
</reference>
<sequence>MFQQQSRKGDKTPFLSFEEIVKMYSERVFNLIYSKIQDYDEALDLTQDVFYYAFKGYKSFRGDADIFTWLYRIAVNRTNRYLKKKKMIYLEELPDVVSEDTPEKFLINEEMKEKLRFAIERLHPQHREVIYLRYYEELDYDKISEILGIPIGTVKSRIARAKEEIMKNIGEL</sequence>
<comment type="similarity">
    <text evidence="1">Belongs to the sigma-70 factor family. ECF subfamily.</text>
</comment>
<keyword evidence="2" id="KW-0805">Transcription regulation</keyword>
<dbReference type="NCBIfam" id="TIGR02937">
    <property type="entry name" value="sigma70-ECF"/>
    <property type="match status" value="1"/>
</dbReference>
<dbReference type="SUPFAM" id="SSF88659">
    <property type="entry name" value="Sigma3 and sigma4 domains of RNA polymerase sigma factors"/>
    <property type="match status" value="1"/>
</dbReference>
<keyword evidence="4" id="KW-0804">Transcription</keyword>
<dbReference type="GO" id="GO:0003677">
    <property type="term" value="F:DNA binding"/>
    <property type="evidence" value="ECO:0007669"/>
    <property type="project" value="InterPro"/>
</dbReference>
<evidence type="ECO:0000259" key="5">
    <source>
        <dbReference type="Pfam" id="PF04542"/>
    </source>
</evidence>
<evidence type="ECO:0000256" key="2">
    <source>
        <dbReference type="ARBA" id="ARBA00023015"/>
    </source>
</evidence>
<evidence type="ECO:0000256" key="3">
    <source>
        <dbReference type="ARBA" id="ARBA00023082"/>
    </source>
</evidence>
<dbReference type="EMBL" id="DTHG01000107">
    <property type="protein sequence ID" value="HGW92646.1"/>
    <property type="molecule type" value="Genomic_DNA"/>
</dbReference>
<dbReference type="InterPro" id="IPR013325">
    <property type="entry name" value="RNA_pol_sigma_r2"/>
</dbReference>
<dbReference type="AlphaFoldDB" id="A0A7C4YH91"/>
<evidence type="ECO:0000256" key="4">
    <source>
        <dbReference type="ARBA" id="ARBA00023163"/>
    </source>
</evidence>
<dbReference type="InterPro" id="IPR007627">
    <property type="entry name" value="RNA_pol_sigma70_r2"/>
</dbReference>
<dbReference type="PANTHER" id="PTHR43133:SF51">
    <property type="entry name" value="RNA POLYMERASE SIGMA FACTOR"/>
    <property type="match status" value="1"/>
</dbReference>
<evidence type="ECO:0000256" key="1">
    <source>
        <dbReference type="ARBA" id="ARBA00010641"/>
    </source>
</evidence>
<dbReference type="GO" id="GO:0016987">
    <property type="term" value="F:sigma factor activity"/>
    <property type="evidence" value="ECO:0007669"/>
    <property type="project" value="UniProtKB-KW"/>
</dbReference>
<keyword evidence="3" id="KW-0731">Sigma factor</keyword>
<comment type="caution">
    <text evidence="7">The sequence shown here is derived from an EMBL/GenBank/DDBJ whole genome shotgun (WGS) entry which is preliminary data.</text>
</comment>
<accession>A0A7C4YH91</accession>
<feature type="domain" description="RNA polymerase sigma-70 region 2" evidence="5">
    <location>
        <begin position="21"/>
        <end position="86"/>
    </location>
</feature>
<evidence type="ECO:0000259" key="6">
    <source>
        <dbReference type="Pfam" id="PF08281"/>
    </source>
</evidence>
<dbReference type="GO" id="GO:0006352">
    <property type="term" value="P:DNA-templated transcription initiation"/>
    <property type="evidence" value="ECO:0007669"/>
    <property type="project" value="InterPro"/>
</dbReference>
<proteinExistence type="inferred from homology"/>
<dbReference type="CDD" id="cd06171">
    <property type="entry name" value="Sigma70_r4"/>
    <property type="match status" value="1"/>
</dbReference>
<dbReference type="PANTHER" id="PTHR43133">
    <property type="entry name" value="RNA POLYMERASE ECF-TYPE SIGMA FACTO"/>
    <property type="match status" value="1"/>
</dbReference>
<dbReference type="Pfam" id="PF08281">
    <property type="entry name" value="Sigma70_r4_2"/>
    <property type="match status" value="1"/>
</dbReference>
<dbReference type="InterPro" id="IPR014284">
    <property type="entry name" value="RNA_pol_sigma-70_dom"/>
</dbReference>
<dbReference type="Pfam" id="PF04542">
    <property type="entry name" value="Sigma70_r2"/>
    <property type="match status" value="1"/>
</dbReference>
<dbReference type="InterPro" id="IPR039425">
    <property type="entry name" value="RNA_pol_sigma-70-like"/>
</dbReference>
<feature type="domain" description="RNA polymerase sigma factor 70 region 4 type 2" evidence="6">
    <location>
        <begin position="113"/>
        <end position="164"/>
    </location>
</feature>
<organism evidence="7">
    <name type="scientific">candidate division WOR-3 bacterium</name>
    <dbReference type="NCBI Taxonomy" id="2052148"/>
    <lineage>
        <taxon>Bacteria</taxon>
        <taxon>Bacteria division WOR-3</taxon>
    </lineage>
</organism>
<evidence type="ECO:0000313" key="7">
    <source>
        <dbReference type="EMBL" id="HGW92646.1"/>
    </source>
</evidence>
<dbReference type="Gene3D" id="1.10.10.10">
    <property type="entry name" value="Winged helix-like DNA-binding domain superfamily/Winged helix DNA-binding domain"/>
    <property type="match status" value="1"/>
</dbReference>
<dbReference type="Gene3D" id="1.10.1740.10">
    <property type="match status" value="1"/>
</dbReference>
<dbReference type="InterPro" id="IPR013249">
    <property type="entry name" value="RNA_pol_sigma70_r4_t2"/>
</dbReference>